<evidence type="ECO:0000313" key="1">
    <source>
        <dbReference type="EMBL" id="KAK3703656.1"/>
    </source>
</evidence>
<sequence length="539" mass="59372">MAPNIMSSAPRKVSVAEVRAAAPVMPKVDWKKSPNMRKLYFYAAILCVASATTGYDGSMLNTMLILPSWTGYFGDPSAETLGRLSAMYSIGSIASLPFVPILSDHFGRRLPIIIGCCIMVAAAAIQTAAVNLPMFEAARFFMGFGNSCAQLSAPLLLTEICHPQHRARVTAIYNCLWNVGALLCSWLSFGTSNIDGNWSWRTPVLTQALPSIIQLTFIWFIPESPRWLLAHDKNEQALNMLGKFHADGDVNDPLVQFEYAEIKETLRLEFLAKKTSSYLDFFKTKGNRYRLGLILTLGIFSQWSGNALFSYYAGKVYGAAGVDGVRPQLGLDGGNKVLSLIISISCAMLCDRVGRRPLFLAATGGMLLFYMGATITGSQYSRTGDSGTGIACVLFFWLHGVAYAFAWSGLLVAYTVEILPFKLRAKGLMIMNVAIQVALTINNYVNPIPLDGAWEGQEWKLYCCYTAWLAVELTVVYFFYVETRGPTLEEIARIFDGENAEVGHVKVTEVPGLSNDRFDDFGDSAEKRAHKQTVSHVEA</sequence>
<reference evidence="1" key="1">
    <citation type="submission" date="2023-07" db="EMBL/GenBank/DDBJ databases">
        <title>Black Yeasts Isolated from many extreme environments.</title>
        <authorList>
            <person name="Coleine C."/>
            <person name="Stajich J.E."/>
            <person name="Selbmann L."/>
        </authorList>
    </citation>
    <scope>NUCLEOTIDE SEQUENCE</scope>
    <source>
        <strain evidence="1">CCFEE 5714</strain>
    </source>
</reference>
<gene>
    <name evidence="1" type="ORF">LTR37_014352</name>
</gene>
<name>A0ACC3MTV0_9PEZI</name>
<dbReference type="EMBL" id="JAUTXU010000149">
    <property type="protein sequence ID" value="KAK3703656.1"/>
    <property type="molecule type" value="Genomic_DNA"/>
</dbReference>
<keyword evidence="2" id="KW-1185">Reference proteome</keyword>
<dbReference type="Proteomes" id="UP001281147">
    <property type="component" value="Unassembled WGS sequence"/>
</dbReference>
<accession>A0ACC3MTV0</accession>
<proteinExistence type="predicted"/>
<evidence type="ECO:0000313" key="2">
    <source>
        <dbReference type="Proteomes" id="UP001281147"/>
    </source>
</evidence>
<protein>
    <submittedName>
        <fullName evidence="1">Uncharacterized protein</fullName>
    </submittedName>
</protein>
<comment type="caution">
    <text evidence="1">The sequence shown here is derived from an EMBL/GenBank/DDBJ whole genome shotgun (WGS) entry which is preliminary data.</text>
</comment>
<organism evidence="1 2">
    <name type="scientific">Vermiconidia calcicola</name>
    <dbReference type="NCBI Taxonomy" id="1690605"/>
    <lineage>
        <taxon>Eukaryota</taxon>
        <taxon>Fungi</taxon>
        <taxon>Dikarya</taxon>
        <taxon>Ascomycota</taxon>
        <taxon>Pezizomycotina</taxon>
        <taxon>Dothideomycetes</taxon>
        <taxon>Dothideomycetidae</taxon>
        <taxon>Mycosphaerellales</taxon>
        <taxon>Extremaceae</taxon>
        <taxon>Vermiconidia</taxon>
    </lineage>
</organism>